<evidence type="ECO:0000313" key="1">
    <source>
        <dbReference type="EMBL" id="MTJ45015.1"/>
    </source>
</evidence>
<reference evidence="2" key="1">
    <citation type="journal article" date="2020" name="Toxins">
        <title>Phylogenomic Analysis of Secondary Metabolism in the Toxic Cyanobacterial Genera Anabaena, Dolichospermum and Aphanizomenon.</title>
        <authorList>
            <person name="Oesterholm J."/>
            <person name="Popin R.V."/>
            <person name="Fewer D.P."/>
            <person name="Sivonen K."/>
        </authorList>
    </citation>
    <scope>NUCLEOTIDE SEQUENCE [LARGE SCALE GENOMIC DNA]</scope>
    <source>
        <strain evidence="2">UHCC 0037</strain>
    </source>
</reference>
<organism evidence="1 2">
    <name type="scientific">Dolichospermum flos-aquae UHCC 0037</name>
    <dbReference type="NCBI Taxonomy" id="2590026"/>
    <lineage>
        <taxon>Bacteria</taxon>
        <taxon>Bacillati</taxon>
        <taxon>Cyanobacteriota</taxon>
        <taxon>Cyanophyceae</taxon>
        <taxon>Nostocales</taxon>
        <taxon>Aphanizomenonaceae</taxon>
        <taxon>Dolichospermum</taxon>
    </lineage>
</organism>
<proteinExistence type="predicted"/>
<comment type="caution">
    <text evidence="1">The sequence shown here is derived from an EMBL/GenBank/DDBJ whole genome shotgun (WGS) entry which is preliminary data.</text>
</comment>
<protein>
    <submittedName>
        <fullName evidence="1">AIPR family protein</fullName>
    </submittedName>
</protein>
<sequence>MLTKEFYNIIDGNLNALLEKYQDDEFIKKHKSTNAINNRKSYALLIWFLEFYGRKSNYKDFITDGDKDSSCDIVFDNTNNQGDKIFYVFQSKWNNADNSEKETDKDEILKALNDFDTILEGEKQNVNEKLKAKLEDLDNHRKANGEVKFIFLTLSQYKGGADENISAFKKSDEKLKFEVIDINRIKVDYIDRTYKKIEPLNPLESYQNPEENPVTLEIVQKNGVVKIEKPFEAYMFLLRPKSIYDLFEKYGFALFYKNVRNPLLQSQFNEDIEKTAVDNPAYFWYYNNGITAITYFLPTIGKKAEQIELTGLQIINGAQTVYAIYRAYKDASPTKRKQMDSESLVTLRLLKSGGKDFDLNVTRYTNSQTPVDDRDFCANEDIQIMLQKASYETNIWYEKRRDEFRETPENIIKVSNYVFANAYLTYHLQYPASVLKNYNQELKPGKDLNFISHKEDKDGRYEKIFNDQTTFENMLCAFYVFEVISHTIPSSYDDTFKIGLYHLVALFKVGFTKYLKAKFGDKINVNKHIIKIYNQNDKKNMIQTFKFIDQFLQQQIEVSDNEEKTTERMLKFLFQPAHYEKIKEALEDLDISVEDIENITIKDNEKLIKGETDEENNSENND</sequence>
<accession>A0ACC7S9D1</accession>
<dbReference type="Proteomes" id="UP001517388">
    <property type="component" value="Unassembled WGS sequence"/>
</dbReference>
<name>A0ACC7S9D1_DOLFA</name>
<dbReference type="EMBL" id="VILF01000005">
    <property type="protein sequence ID" value="MTJ45015.1"/>
    <property type="molecule type" value="Genomic_DNA"/>
</dbReference>
<evidence type="ECO:0000313" key="2">
    <source>
        <dbReference type="Proteomes" id="UP001517388"/>
    </source>
</evidence>
<gene>
    <name evidence="1" type="ORF">FJR39_18420</name>
</gene>
<keyword evidence="2" id="KW-1185">Reference proteome</keyword>